<evidence type="ECO:0000256" key="5">
    <source>
        <dbReference type="ARBA" id="ARBA00023295"/>
    </source>
</evidence>
<dbReference type="GO" id="GO:0004563">
    <property type="term" value="F:beta-N-acetylhexosaminidase activity"/>
    <property type="evidence" value="ECO:0007669"/>
    <property type="project" value="UniProtKB-EC"/>
</dbReference>
<evidence type="ECO:0000259" key="7">
    <source>
        <dbReference type="Pfam" id="PF00933"/>
    </source>
</evidence>
<dbReference type="GO" id="GO:0005975">
    <property type="term" value="P:carbohydrate metabolic process"/>
    <property type="evidence" value="ECO:0007669"/>
    <property type="project" value="InterPro"/>
</dbReference>
<evidence type="ECO:0000256" key="3">
    <source>
        <dbReference type="ARBA" id="ARBA00012663"/>
    </source>
</evidence>
<dbReference type="SUPFAM" id="SSF51445">
    <property type="entry name" value="(Trans)glycosidases"/>
    <property type="match status" value="1"/>
</dbReference>
<keyword evidence="4" id="KW-0378">Hydrolase</keyword>
<evidence type="ECO:0000256" key="1">
    <source>
        <dbReference type="ARBA" id="ARBA00001231"/>
    </source>
</evidence>
<dbReference type="GO" id="GO:0009254">
    <property type="term" value="P:peptidoglycan turnover"/>
    <property type="evidence" value="ECO:0007669"/>
    <property type="project" value="TreeGrafter"/>
</dbReference>
<evidence type="ECO:0000256" key="4">
    <source>
        <dbReference type="ARBA" id="ARBA00022801"/>
    </source>
</evidence>
<reference evidence="8 9" key="1">
    <citation type="submission" date="2017-10" db="EMBL/GenBank/DDBJ databases">
        <title>Sequencing the genomes of 1000 actinobacteria strains.</title>
        <authorList>
            <person name="Klenk H.-P."/>
        </authorList>
    </citation>
    <scope>NUCLEOTIDE SEQUENCE [LARGE SCALE GENOMIC DNA]</scope>
    <source>
        <strain evidence="8 9">DSM 18966</strain>
    </source>
</reference>
<keyword evidence="5" id="KW-0326">Glycosidase</keyword>
<dbReference type="EMBL" id="PDJG01000001">
    <property type="protein sequence ID" value="PFG33971.1"/>
    <property type="molecule type" value="Genomic_DNA"/>
</dbReference>
<sequence>MTTALGRTMTRRTWFLALALAALAGLAAFVVVGRGEQGDVGAAPAPGSRPVPYGDVPEGLGTPSGEEPGSASSPRLAWGPTEADLAQGVADAAALPLERVAGSVIVARYAGPDATAIASQITDLGLAGAILFGDNVTGVDQVRTTTAQLADAGAADGRTWPVVVAVDQEGGLVQRLGLPFTQFPSFSAAGAAGDETVVREAAEARASELRAAGFTMNFAPVADVTIGPADPTIGSRSAGSAPDAVARIAGAESAGSLDAGILPAVKHFPGHGSVTVDSHAELPVQGASTAELEARDLVPFADAVDTGAPMIMMGHIAVTAWQPGVPASLSAPAYAYLRESLGFTGVAVTDGLDMGGVTAGRAPGQASVEALAAGADLLLTPVDSVAARQAIIDAVGSGTLSRARLDEAAGRVITMMRWQETLASRAQDTTPVGPGTIGSAGSAARALSDAAVTVLTGQCTGSLVGDRIRLVGGGSAVQEAFAAAAERGGLVVAAPGAAADSEVRLVTGTTTALGGDVAVALDVPYVLETSNAPVKIAAYGRDAGTLDTLVAVLRGHQPALGHLPVAVGAYPVGTGC</sequence>
<dbReference type="InterPro" id="IPR050226">
    <property type="entry name" value="NagZ_Beta-hexosaminidase"/>
</dbReference>
<proteinExistence type="inferred from homology"/>
<feature type="compositionally biased region" description="Low complexity" evidence="6">
    <location>
        <begin position="63"/>
        <end position="74"/>
    </location>
</feature>
<dbReference type="Pfam" id="PF00933">
    <property type="entry name" value="Glyco_hydro_3"/>
    <property type="match status" value="1"/>
</dbReference>
<accession>A0A2A9E5Z0</accession>
<organism evidence="8 9">
    <name type="scientific">Sanguibacter antarcticus</name>
    <dbReference type="NCBI Taxonomy" id="372484"/>
    <lineage>
        <taxon>Bacteria</taxon>
        <taxon>Bacillati</taxon>
        <taxon>Actinomycetota</taxon>
        <taxon>Actinomycetes</taxon>
        <taxon>Micrococcales</taxon>
        <taxon>Sanguibacteraceae</taxon>
        <taxon>Sanguibacter</taxon>
    </lineage>
</organism>
<evidence type="ECO:0000313" key="8">
    <source>
        <dbReference type="EMBL" id="PFG33971.1"/>
    </source>
</evidence>
<dbReference type="PANTHER" id="PTHR30480">
    <property type="entry name" value="BETA-HEXOSAMINIDASE-RELATED"/>
    <property type="match status" value="1"/>
</dbReference>
<dbReference type="EC" id="3.2.1.52" evidence="3"/>
<keyword evidence="9" id="KW-1185">Reference proteome</keyword>
<dbReference type="InterPro" id="IPR017853">
    <property type="entry name" value="GH"/>
</dbReference>
<comment type="caution">
    <text evidence="8">The sequence shown here is derived from an EMBL/GenBank/DDBJ whole genome shotgun (WGS) entry which is preliminary data.</text>
</comment>
<dbReference type="InterPro" id="IPR001764">
    <property type="entry name" value="Glyco_hydro_3_N"/>
</dbReference>
<feature type="domain" description="Glycoside hydrolase family 3 N-terminal" evidence="7">
    <location>
        <begin position="114"/>
        <end position="414"/>
    </location>
</feature>
<comment type="catalytic activity">
    <reaction evidence="1">
        <text>Hydrolysis of terminal non-reducing N-acetyl-D-hexosamine residues in N-acetyl-beta-D-hexosaminides.</text>
        <dbReference type="EC" id="3.2.1.52"/>
    </reaction>
</comment>
<evidence type="ECO:0000256" key="2">
    <source>
        <dbReference type="ARBA" id="ARBA00005336"/>
    </source>
</evidence>
<dbReference type="AlphaFoldDB" id="A0A2A9E5Z0"/>
<feature type="region of interest" description="Disordered" evidence="6">
    <location>
        <begin position="39"/>
        <end position="78"/>
    </location>
</feature>
<dbReference type="InterPro" id="IPR036962">
    <property type="entry name" value="Glyco_hydro_3_N_sf"/>
</dbReference>
<evidence type="ECO:0000313" key="9">
    <source>
        <dbReference type="Proteomes" id="UP000225548"/>
    </source>
</evidence>
<protein>
    <recommendedName>
        <fullName evidence="3">beta-N-acetylhexosaminidase</fullName>
        <ecNumber evidence="3">3.2.1.52</ecNumber>
    </recommendedName>
</protein>
<dbReference type="Gene3D" id="3.20.20.300">
    <property type="entry name" value="Glycoside hydrolase, family 3, N-terminal domain"/>
    <property type="match status" value="1"/>
</dbReference>
<comment type="similarity">
    <text evidence="2">Belongs to the glycosyl hydrolase 3 family.</text>
</comment>
<dbReference type="PANTHER" id="PTHR30480:SF13">
    <property type="entry name" value="BETA-HEXOSAMINIDASE"/>
    <property type="match status" value="1"/>
</dbReference>
<evidence type="ECO:0000256" key="6">
    <source>
        <dbReference type="SAM" id="MobiDB-lite"/>
    </source>
</evidence>
<dbReference type="Proteomes" id="UP000225548">
    <property type="component" value="Unassembled WGS sequence"/>
</dbReference>
<name>A0A2A9E5Z0_9MICO</name>
<gene>
    <name evidence="8" type="ORF">ATL42_1870</name>
</gene>